<dbReference type="EMBL" id="HBUF01359373">
    <property type="protein sequence ID" value="CAG6719798.1"/>
    <property type="molecule type" value="Transcribed_RNA"/>
</dbReference>
<organism evidence="1">
    <name type="scientific">Cacopsylla melanoneura</name>
    <dbReference type="NCBI Taxonomy" id="428564"/>
    <lineage>
        <taxon>Eukaryota</taxon>
        <taxon>Metazoa</taxon>
        <taxon>Ecdysozoa</taxon>
        <taxon>Arthropoda</taxon>
        <taxon>Hexapoda</taxon>
        <taxon>Insecta</taxon>
        <taxon>Pterygota</taxon>
        <taxon>Neoptera</taxon>
        <taxon>Paraneoptera</taxon>
        <taxon>Hemiptera</taxon>
        <taxon>Sternorrhyncha</taxon>
        <taxon>Psylloidea</taxon>
        <taxon>Psyllidae</taxon>
        <taxon>Psyllinae</taxon>
        <taxon>Cacopsylla</taxon>
    </lineage>
</organism>
<dbReference type="EMBL" id="HBUF01136676">
    <property type="protein sequence ID" value="CAG6645386.1"/>
    <property type="molecule type" value="Transcribed_RNA"/>
</dbReference>
<dbReference type="EMBL" id="HBUF01359375">
    <property type="protein sequence ID" value="CAG6719804.1"/>
    <property type="molecule type" value="Transcribed_RNA"/>
</dbReference>
<protein>
    <submittedName>
        <fullName evidence="1">Uncharacterized protein</fullName>
    </submittedName>
</protein>
<dbReference type="EMBL" id="HBUF01136678">
    <property type="protein sequence ID" value="CAG6645395.1"/>
    <property type="molecule type" value="Transcribed_RNA"/>
</dbReference>
<dbReference type="EMBL" id="HBUF01534885">
    <property type="protein sequence ID" value="CAG6752994.1"/>
    <property type="molecule type" value="Transcribed_RNA"/>
</dbReference>
<name>A0A8D8VE63_9HEMI</name>
<dbReference type="EMBL" id="HBUF01359374">
    <property type="protein sequence ID" value="CAG6719801.1"/>
    <property type="molecule type" value="Transcribed_RNA"/>
</dbReference>
<dbReference type="EMBL" id="HBUF01534887">
    <property type="protein sequence ID" value="CAG6753000.1"/>
    <property type="molecule type" value="Transcribed_RNA"/>
</dbReference>
<dbReference type="EMBL" id="HBUF01327376">
    <property type="protein sequence ID" value="CAG6696152.1"/>
    <property type="molecule type" value="Transcribed_RNA"/>
</dbReference>
<dbReference type="EMBL" id="HBUF01136677">
    <property type="protein sequence ID" value="CAG6645390.1"/>
    <property type="molecule type" value="Transcribed_RNA"/>
</dbReference>
<dbReference type="EMBL" id="HBUF01327374">
    <property type="protein sequence ID" value="CAG6696146.1"/>
    <property type="molecule type" value="Transcribed_RNA"/>
</dbReference>
<dbReference type="EMBL" id="HBUF01136675">
    <property type="protein sequence ID" value="CAG6645382.1"/>
    <property type="molecule type" value="Transcribed_RNA"/>
</dbReference>
<dbReference type="EMBL" id="HBUF01327375">
    <property type="protein sequence ID" value="CAG6696149.1"/>
    <property type="molecule type" value="Transcribed_RNA"/>
</dbReference>
<dbReference type="EMBL" id="HBUF01534886">
    <property type="protein sequence ID" value="CAG6752997.1"/>
    <property type="molecule type" value="Transcribed_RNA"/>
</dbReference>
<dbReference type="EMBL" id="HBUF01534884">
    <property type="protein sequence ID" value="CAG6752991.1"/>
    <property type="molecule type" value="Transcribed_RNA"/>
</dbReference>
<reference evidence="1" key="1">
    <citation type="submission" date="2021-05" db="EMBL/GenBank/DDBJ databases">
        <authorList>
            <person name="Alioto T."/>
            <person name="Alioto T."/>
            <person name="Gomez Garrido J."/>
        </authorList>
    </citation>
    <scope>NUCLEOTIDE SEQUENCE</scope>
</reference>
<sequence>MRINCAPRLRSSRALYSCTISNMTTHSRHFASPPKSIFRARKKPTRLSIRRARLARIRSTGFGPTSVWTCWHWICTSSNWMLWRRSQGKSCSTRTCTRN</sequence>
<dbReference type="AlphaFoldDB" id="A0A8D8VE63"/>
<dbReference type="EMBL" id="HBUF01534883">
    <property type="protein sequence ID" value="CAG6752988.1"/>
    <property type="molecule type" value="Transcribed_RNA"/>
</dbReference>
<accession>A0A8D8VE63</accession>
<dbReference type="EMBL" id="HBUF01359372">
    <property type="protein sequence ID" value="CAG6719795.1"/>
    <property type="molecule type" value="Transcribed_RNA"/>
</dbReference>
<proteinExistence type="predicted"/>
<evidence type="ECO:0000313" key="1">
    <source>
        <dbReference type="EMBL" id="CAG6719801.1"/>
    </source>
</evidence>